<reference evidence="2 3" key="1">
    <citation type="submission" date="2019-02" db="EMBL/GenBank/DDBJ databases">
        <title>Deep-cultivation of Planctomycetes and their phenomic and genomic characterization uncovers novel biology.</title>
        <authorList>
            <person name="Wiegand S."/>
            <person name="Jogler M."/>
            <person name="Boedeker C."/>
            <person name="Pinto D."/>
            <person name="Vollmers J."/>
            <person name="Rivas-Marin E."/>
            <person name="Kohn T."/>
            <person name="Peeters S.H."/>
            <person name="Heuer A."/>
            <person name="Rast P."/>
            <person name="Oberbeckmann S."/>
            <person name="Bunk B."/>
            <person name="Jeske O."/>
            <person name="Meyerdierks A."/>
            <person name="Storesund J.E."/>
            <person name="Kallscheuer N."/>
            <person name="Luecker S."/>
            <person name="Lage O.M."/>
            <person name="Pohl T."/>
            <person name="Merkel B.J."/>
            <person name="Hornburger P."/>
            <person name="Mueller R.-W."/>
            <person name="Bruemmer F."/>
            <person name="Labrenz M."/>
            <person name="Spormann A.M."/>
            <person name="Op Den Camp H."/>
            <person name="Overmann J."/>
            <person name="Amann R."/>
            <person name="Jetten M.S.M."/>
            <person name="Mascher T."/>
            <person name="Medema M.H."/>
            <person name="Devos D.P."/>
            <person name="Kaster A.-K."/>
            <person name="Ovreas L."/>
            <person name="Rohde M."/>
            <person name="Galperin M.Y."/>
            <person name="Jogler C."/>
        </authorList>
    </citation>
    <scope>NUCLEOTIDE SEQUENCE [LARGE SCALE GENOMIC DNA]</scope>
    <source>
        <strain evidence="2 3">Pla100</strain>
    </source>
</reference>
<feature type="domain" description="DUF1559" evidence="1">
    <location>
        <begin position="35"/>
        <end position="382"/>
    </location>
</feature>
<dbReference type="InterPro" id="IPR027558">
    <property type="entry name" value="Pre_pil_HX9DG_C"/>
</dbReference>
<dbReference type="EMBL" id="SJPM01000005">
    <property type="protein sequence ID" value="TWT96346.1"/>
    <property type="molecule type" value="Genomic_DNA"/>
</dbReference>
<keyword evidence="3" id="KW-1185">Reference proteome</keyword>
<protein>
    <recommendedName>
        <fullName evidence="1">DUF1559 domain-containing protein</fullName>
    </recommendedName>
</protein>
<dbReference type="Pfam" id="PF07963">
    <property type="entry name" value="N_methyl"/>
    <property type="match status" value="1"/>
</dbReference>
<sequence>MKVSGLYRRAFTLVELLVVIAIIGVLVGLLLPAVQAAREAARRMSCSNNFKQLGLAIHNYHSAYNQLPKHGTGTLQPASAPPAWQSGASAATAAGNNRFDLSGLVGLTPFFEQQAIWEQISNPYQIPAGDPGAGRFFNAMGPGPHRNIAEINDPSGGSYRPWESNIPTLRCPSDPGIGLPSAGRTNYGMCTGDSSDMSANGIPDPPTGIASNGRAQWHRVSQRGLFTFRPHGPSAFRDCLDGLSNTIAMGELVTDIGDRDKRTAPPSTRNTVDLALAGGALSCSTLTDPTRPQFWAPGTGLQNGNEQRRGYKWAFARPLYTQVQTIRPPNSELCLGAFSDTVPNPGTHELDMLVSVSSRHQGGAHVLMGDGAVKFITDSIEAGNQGSPMVKFVRTAHAGPYLPAGVGSPFGLWGSLGTRASKETIDKDF</sequence>
<dbReference type="PANTHER" id="PTHR30093">
    <property type="entry name" value="GENERAL SECRETION PATHWAY PROTEIN G"/>
    <property type="match status" value="1"/>
</dbReference>
<evidence type="ECO:0000313" key="3">
    <source>
        <dbReference type="Proteomes" id="UP000316213"/>
    </source>
</evidence>
<accession>A0A5C6AA80</accession>
<dbReference type="InterPro" id="IPR012902">
    <property type="entry name" value="N_methyl_site"/>
</dbReference>
<proteinExistence type="predicted"/>
<dbReference type="PANTHER" id="PTHR30093:SF2">
    <property type="entry name" value="TYPE II SECRETION SYSTEM PROTEIN H"/>
    <property type="match status" value="1"/>
</dbReference>
<gene>
    <name evidence="2" type="ORF">Pla100_28230</name>
</gene>
<dbReference type="Pfam" id="PF07596">
    <property type="entry name" value="SBP_bac_10"/>
    <property type="match status" value="1"/>
</dbReference>
<dbReference type="SUPFAM" id="SSF54523">
    <property type="entry name" value="Pili subunits"/>
    <property type="match status" value="1"/>
</dbReference>
<dbReference type="InterPro" id="IPR011453">
    <property type="entry name" value="DUF1559"/>
</dbReference>
<comment type="caution">
    <text evidence="2">The sequence shown here is derived from an EMBL/GenBank/DDBJ whole genome shotgun (WGS) entry which is preliminary data.</text>
</comment>
<dbReference type="InterPro" id="IPR045584">
    <property type="entry name" value="Pilin-like"/>
</dbReference>
<evidence type="ECO:0000259" key="1">
    <source>
        <dbReference type="Pfam" id="PF07596"/>
    </source>
</evidence>
<evidence type="ECO:0000313" key="2">
    <source>
        <dbReference type="EMBL" id="TWT96346.1"/>
    </source>
</evidence>
<organism evidence="2 3">
    <name type="scientific">Neorhodopirellula pilleata</name>
    <dbReference type="NCBI Taxonomy" id="2714738"/>
    <lineage>
        <taxon>Bacteria</taxon>
        <taxon>Pseudomonadati</taxon>
        <taxon>Planctomycetota</taxon>
        <taxon>Planctomycetia</taxon>
        <taxon>Pirellulales</taxon>
        <taxon>Pirellulaceae</taxon>
        <taxon>Neorhodopirellula</taxon>
    </lineage>
</organism>
<dbReference type="Gene3D" id="3.30.700.10">
    <property type="entry name" value="Glycoprotein, Type 4 Pilin"/>
    <property type="match status" value="1"/>
</dbReference>
<dbReference type="NCBIfam" id="TIGR02532">
    <property type="entry name" value="IV_pilin_GFxxxE"/>
    <property type="match status" value="1"/>
</dbReference>
<dbReference type="RefSeq" id="WP_146578280.1">
    <property type="nucleotide sequence ID" value="NZ_SJPM01000005.1"/>
</dbReference>
<dbReference type="OrthoDB" id="241541at2"/>
<name>A0A5C6AA80_9BACT</name>
<dbReference type="NCBIfam" id="TIGR04294">
    <property type="entry name" value="pre_pil_HX9DG"/>
    <property type="match status" value="1"/>
</dbReference>
<dbReference type="Proteomes" id="UP000316213">
    <property type="component" value="Unassembled WGS sequence"/>
</dbReference>
<dbReference type="AlphaFoldDB" id="A0A5C6AA80"/>